<evidence type="ECO:0000313" key="1">
    <source>
        <dbReference type="EMBL" id="KAH9325224.1"/>
    </source>
</evidence>
<name>A0AA38GK16_TAXCH</name>
<feature type="non-terminal residue" evidence="1">
    <location>
        <position position="1"/>
    </location>
</feature>
<protein>
    <submittedName>
        <fullName evidence="1">Uncharacterized protein</fullName>
    </submittedName>
</protein>
<comment type="caution">
    <text evidence="1">The sequence shown here is derived from an EMBL/GenBank/DDBJ whole genome shotgun (WGS) entry which is preliminary data.</text>
</comment>
<reference evidence="1 2" key="1">
    <citation type="journal article" date="2021" name="Nat. Plants">
        <title>The Taxus genome provides insights into paclitaxel biosynthesis.</title>
        <authorList>
            <person name="Xiong X."/>
            <person name="Gou J."/>
            <person name="Liao Q."/>
            <person name="Li Y."/>
            <person name="Zhou Q."/>
            <person name="Bi G."/>
            <person name="Li C."/>
            <person name="Du R."/>
            <person name="Wang X."/>
            <person name="Sun T."/>
            <person name="Guo L."/>
            <person name="Liang H."/>
            <person name="Lu P."/>
            <person name="Wu Y."/>
            <person name="Zhang Z."/>
            <person name="Ro D.K."/>
            <person name="Shang Y."/>
            <person name="Huang S."/>
            <person name="Yan J."/>
        </authorList>
    </citation>
    <scope>NUCLEOTIDE SEQUENCE [LARGE SCALE GENOMIC DNA]</scope>
    <source>
        <strain evidence="1">Ta-2019</strain>
    </source>
</reference>
<evidence type="ECO:0000313" key="2">
    <source>
        <dbReference type="Proteomes" id="UP000824469"/>
    </source>
</evidence>
<organism evidence="1 2">
    <name type="scientific">Taxus chinensis</name>
    <name type="common">Chinese yew</name>
    <name type="synonym">Taxus wallichiana var. chinensis</name>
    <dbReference type="NCBI Taxonomy" id="29808"/>
    <lineage>
        <taxon>Eukaryota</taxon>
        <taxon>Viridiplantae</taxon>
        <taxon>Streptophyta</taxon>
        <taxon>Embryophyta</taxon>
        <taxon>Tracheophyta</taxon>
        <taxon>Spermatophyta</taxon>
        <taxon>Pinopsida</taxon>
        <taxon>Pinidae</taxon>
        <taxon>Conifers II</taxon>
        <taxon>Cupressales</taxon>
        <taxon>Taxaceae</taxon>
        <taxon>Taxus</taxon>
    </lineage>
</organism>
<dbReference type="EMBL" id="JAHRHJ020000002">
    <property type="protein sequence ID" value="KAH9325224.1"/>
    <property type="molecule type" value="Genomic_DNA"/>
</dbReference>
<gene>
    <name evidence="1" type="ORF">KI387_005402</name>
</gene>
<accession>A0AA38GK16</accession>
<dbReference type="Proteomes" id="UP000824469">
    <property type="component" value="Unassembled WGS sequence"/>
</dbReference>
<proteinExistence type="predicted"/>
<keyword evidence="2" id="KW-1185">Reference proteome</keyword>
<dbReference type="AlphaFoldDB" id="A0AA38GK16"/>
<feature type="non-terminal residue" evidence="1">
    <location>
        <position position="69"/>
    </location>
</feature>
<sequence>LGSVRDACMDSVMAYDENVGIVLEIFSVDEDTVVVSLCSPGVGVDSMGFDSIGNEVDPGTNFFIVIVLM</sequence>